<proteinExistence type="predicted"/>
<evidence type="ECO:0000313" key="1">
    <source>
        <dbReference type="EMBL" id="VUZ50358.1"/>
    </source>
</evidence>
<reference evidence="1 2" key="1">
    <citation type="submission" date="2019-07" db="EMBL/GenBank/DDBJ databases">
        <authorList>
            <person name="Jastrzebski P J."/>
            <person name="Paukszto L."/>
            <person name="Jastrzebski P J."/>
        </authorList>
    </citation>
    <scope>NUCLEOTIDE SEQUENCE [LARGE SCALE GENOMIC DNA]</scope>
    <source>
        <strain evidence="1 2">WMS-il1</strain>
    </source>
</reference>
<accession>A0A564YUI9</accession>
<sequence>MCKKMRYEELVLKNVGMGMNIKERLETRGPAITEIPEIQFQFVADHQTLSNEQLHQLRTETSVRRPNMTTWEDREIQWEASILRYTCL</sequence>
<evidence type="ECO:0000313" key="2">
    <source>
        <dbReference type="Proteomes" id="UP000321570"/>
    </source>
</evidence>
<gene>
    <name evidence="1" type="ORF">WMSIL1_LOCUS9307</name>
</gene>
<dbReference type="Proteomes" id="UP000321570">
    <property type="component" value="Unassembled WGS sequence"/>
</dbReference>
<dbReference type="EMBL" id="CABIJS010000356">
    <property type="protein sequence ID" value="VUZ50358.1"/>
    <property type="molecule type" value="Genomic_DNA"/>
</dbReference>
<dbReference type="AlphaFoldDB" id="A0A564YUI9"/>
<protein>
    <submittedName>
        <fullName evidence="1">Uncharacterized protein</fullName>
    </submittedName>
</protein>
<organism evidence="1 2">
    <name type="scientific">Hymenolepis diminuta</name>
    <name type="common">Rat tapeworm</name>
    <dbReference type="NCBI Taxonomy" id="6216"/>
    <lineage>
        <taxon>Eukaryota</taxon>
        <taxon>Metazoa</taxon>
        <taxon>Spiralia</taxon>
        <taxon>Lophotrochozoa</taxon>
        <taxon>Platyhelminthes</taxon>
        <taxon>Cestoda</taxon>
        <taxon>Eucestoda</taxon>
        <taxon>Cyclophyllidea</taxon>
        <taxon>Hymenolepididae</taxon>
        <taxon>Hymenolepis</taxon>
    </lineage>
</organism>
<name>A0A564YUI9_HYMDI</name>
<keyword evidence="2" id="KW-1185">Reference proteome</keyword>